<dbReference type="Gene3D" id="1.10.10.10">
    <property type="entry name" value="Winged helix-like DNA-binding domain superfamily/Winged helix DNA-binding domain"/>
    <property type="match status" value="1"/>
</dbReference>
<keyword evidence="3" id="KW-0804">Transcription</keyword>
<keyword evidence="2" id="KW-0238">DNA-binding</keyword>
<organism evidence="4 5">
    <name type="scientific">Wenzhouxiangella marina</name>
    <dbReference type="NCBI Taxonomy" id="1579979"/>
    <lineage>
        <taxon>Bacteria</taxon>
        <taxon>Pseudomonadati</taxon>
        <taxon>Pseudomonadota</taxon>
        <taxon>Gammaproteobacteria</taxon>
        <taxon>Chromatiales</taxon>
        <taxon>Wenzhouxiangellaceae</taxon>
        <taxon>Wenzhouxiangella</taxon>
    </lineage>
</organism>
<evidence type="ECO:0000313" key="5">
    <source>
        <dbReference type="Proteomes" id="UP000066624"/>
    </source>
</evidence>
<dbReference type="InterPro" id="IPR000524">
    <property type="entry name" value="Tscrpt_reg_HTH_GntR"/>
</dbReference>
<dbReference type="EMBL" id="CP012154">
    <property type="protein sequence ID" value="AKS42320.1"/>
    <property type="molecule type" value="Genomic_DNA"/>
</dbReference>
<keyword evidence="5" id="KW-1185">Reference proteome</keyword>
<dbReference type="PATRIC" id="fig|1579979.3.peg.1998"/>
<evidence type="ECO:0000256" key="2">
    <source>
        <dbReference type="ARBA" id="ARBA00023125"/>
    </source>
</evidence>
<dbReference type="GO" id="GO:0003700">
    <property type="term" value="F:DNA-binding transcription factor activity"/>
    <property type="evidence" value="ECO:0007669"/>
    <property type="project" value="InterPro"/>
</dbReference>
<dbReference type="InterPro" id="IPR036390">
    <property type="entry name" value="WH_DNA-bd_sf"/>
</dbReference>
<dbReference type="PANTHER" id="PTHR38445">
    <property type="entry name" value="HTH-TYPE TRANSCRIPTIONAL REPRESSOR YTRA"/>
    <property type="match status" value="1"/>
</dbReference>
<dbReference type="SMART" id="SM00345">
    <property type="entry name" value="HTH_GNTR"/>
    <property type="match status" value="1"/>
</dbReference>
<evidence type="ECO:0000256" key="3">
    <source>
        <dbReference type="ARBA" id="ARBA00023163"/>
    </source>
</evidence>
<dbReference type="STRING" id="1579979.WM2015_1954"/>
<dbReference type="Pfam" id="PF00392">
    <property type="entry name" value="GntR"/>
    <property type="match status" value="1"/>
</dbReference>
<name>A0A0K0XXB5_9GAMM</name>
<dbReference type="SUPFAM" id="SSF46785">
    <property type="entry name" value="Winged helix' DNA-binding domain"/>
    <property type="match status" value="1"/>
</dbReference>
<sequence>MSAHWDDNQPIYWQLREKTVAAILDGTLPEGQPLPSVRQVAVDFQINPLTVSKAYQSLVDDQLVDKRRGVGMFVREGAREQLLATEREKFLTEEWPRLAARIEQLGLSLHDLIEAPAKRDEKAS</sequence>
<dbReference type="GO" id="GO:0003677">
    <property type="term" value="F:DNA binding"/>
    <property type="evidence" value="ECO:0007669"/>
    <property type="project" value="UniProtKB-KW"/>
</dbReference>
<dbReference type="InterPro" id="IPR036388">
    <property type="entry name" value="WH-like_DNA-bd_sf"/>
</dbReference>
<dbReference type="KEGG" id="wma:WM2015_1954"/>
<dbReference type="Proteomes" id="UP000066624">
    <property type="component" value="Chromosome"/>
</dbReference>
<evidence type="ECO:0000313" key="4">
    <source>
        <dbReference type="EMBL" id="AKS42320.1"/>
    </source>
</evidence>
<proteinExistence type="predicted"/>
<dbReference type="PROSITE" id="PS50949">
    <property type="entry name" value="HTH_GNTR"/>
    <property type="match status" value="1"/>
</dbReference>
<dbReference type="Gene3D" id="6.10.250.1220">
    <property type="match status" value="1"/>
</dbReference>
<dbReference type="PANTHER" id="PTHR38445:SF10">
    <property type="entry name" value="GNTR-FAMILY TRANSCRIPTIONAL REGULATOR"/>
    <property type="match status" value="1"/>
</dbReference>
<keyword evidence="1" id="KW-0805">Transcription regulation</keyword>
<reference evidence="4 5" key="1">
    <citation type="submission" date="2015-07" db="EMBL/GenBank/DDBJ databases">
        <authorList>
            <person name="Noorani M."/>
        </authorList>
    </citation>
    <scope>NUCLEOTIDE SEQUENCE [LARGE SCALE GENOMIC DNA]</scope>
    <source>
        <strain evidence="4 5">KCTC 42284</strain>
    </source>
</reference>
<accession>A0A0K0XXB5</accession>
<evidence type="ECO:0000256" key="1">
    <source>
        <dbReference type="ARBA" id="ARBA00023015"/>
    </source>
</evidence>
<dbReference type="CDD" id="cd07377">
    <property type="entry name" value="WHTH_GntR"/>
    <property type="match status" value="1"/>
</dbReference>
<gene>
    <name evidence="4" type="ORF">WM2015_1954</name>
</gene>
<dbReference type="OrthoDB" id="162505at2"/>
<dbReference type="AlphaFoldDB" id="A0A0K0XXB5"/>
<protein>
    <submittedName>
        <fullName evidence="4">GntR family transcriptional regulator</fullName>
    </submittedName>
</protein>
<dbReference type="RefSeq" id="WP_049725891.1">
    <property type="nucleotide sequence ID" value="NZ_CP012154.1"/>
</dbReference>